<comment type="caution">
    <text evidence="2">The sequence shown here is derived from an EMBL/GenBank/DDBJ whole genome shotgun (WGS) entry which is preliminary data.</text>
</comment>
<dbReference type="EMBL" id="MFHD01000002">
    <property type="protein sequence ID" value="OGF63508.1"/>
    <property type="molecule type" value="Genomic_DNA"/>
</dbReference>
<keyword evidence="1" id="KW-0732">Signal</keyword>
<evidence type="ECO:0008006" key="4">
    <source>
        <dbReference type="Google" id="ProtNLM"/>
    </source>
</evidence>
<name>A0A1F5VJW9_9BACT</name>
<evidence type="ECO:0000313" key="3">
    <source>
        <dbReference type="Proteomes" id="UP000179251"/>
    </source>
</evidence>
<dbReference type="STRING" id="1798325.A2834_01525"/>
<feature type="chain" id="PRO_5009522010" description="Ig-like domain-containing protein" evidence="1">
    <location>
        <begin position="23"/>
        <end position="329"/>
    </location>
</feature>
<dbReference type="Proteomes" id="UP000179251">
    <property type="component" value="Unassembled WGS sequence"/>
</dbReference>
<protein>
    <recommendedName>
        <fullName evidence="4">Ig-like domain-containing protein</fullName>
    </recommendedName>
</protein>
<feature type="signal peptide" evidence="1">
    <location>
        <begin position="1"/>
        <end position="22"/>
    </location>
</feature>
<evidence type="ECO:0000256" key="1">
    <source>
        <dbReference type="SAM" id="SignalP"/>
    </source>
</evidence>
<dbReference type="AlphaFoldDB" id="A0A1F5VJW9"/>
<reference evidence="2 3" key="1">
    <citation type="journal article" date="2016" name="Nat. Commun.">
        <title>Thousands of microbial genomes shed light on interconnected biogeochemical processes in an aquifer system.</title>
        <authorList>
            <person name="Anantharaman K."/>
            <person name="Brown C.T."/>
            <person name="Hug L.A."/>
            <person name="Sharon I."/>
            <person name="Castelle C.J."/>
            <person name="Probst A.J."/>
            <person name="Thomas B.C."/>
            <person name="Singh A."/>
            <person name="Wilkins M.J."/>
            <person name="Karaoz U."/>
            <person name="Brodie E.L."/>
            <person name="Williams K.H."/>
            <person name="Hubbard S.S."/>
            <person name="Banfield J.F."/>
        </authorList>
    </citation>
    <scope>NUCLEOTIDE SEQUENCE [LARGE SCALE GENOMIC DNA]</scope>
</reference>
<proteinExistence type="predicted"/>
<organism evidence="2 3">
    <name type="scientific">Candidatus Giovannonibacteria bacterium RIFCSPHIGHO2_01_FULL_45_23</name>
    <dbReference type="NCBI Taxonomy" id="1798325"/>
    <lineage>
        <taxon>Bacteria</taxon>
        <taxon>Candidatus Giovannoniibacteriota</taxon>
    </lineage>
</organism>
<accession>A0A1F5VJW9</accession>
<evidence type="ECO:0000313" key="2">
    <source>
        <dbReference type="EMBL" id="OGF63508.1"/>
    </source>
</evidence>
<gene>
    <name evidence="2" type="ORF">A2834_01525</name>
</gene>
<sequence>MSKLYKNLIIFTALFLALNASALILTSPNDLVLSVSPASPRAGQVVTVTAKSFAFDAPRTNFRWTLNGKEIASGVGLVEQTFTAGALGSVMNITVRAVSADGLPYEAGVSVSIADIDFVVHSATYVPQFYRGAALPTPGSVVEVIAVPHLFRGGSRISQQNLIYEWSLDGKPVLSQSGGGRNKLALKLADVGGSSYLVTLKINTLDGVVFTQKSARIKTYEPEILFYETNALTGLKPQAILSFFGLAGSSFSILAEPFFFDLNSLKRSEVRWSANGEKIALTAEPKNPRLLELTAPSGAESQTNFSLKIEDKEHIFQSAEAGLMVKASQ</sequence>